<dbReference type="Proteomes" id="UP000830729">
    <property type="component" value="Chromosome"/>
</dbReference>
<dbReference type="AlphaFoldDB" id="A0A8U0HS11"/>
<dbReference type="KEGG" id="halx:M0R89_15275"/>
<name>A0A8U0HS11_9EURY</name>
<evidence type="ECO:0000313" key="1">
    <source>
        <dbReference type="EMBL" id="UPV73892.1"/>
    </source>
</evidence>
<organism evidence="1 2">
    <name type="scientific">Halorussus limi</name>
    <dbReference type="NCBI Taxonomy" id="2938695"/>
    <lineage>
        <taxon>Archaea</taxon>
        <taxon>Methanobacteriati</taxon>
        <taxon>Methanobacteriota</taxon>
        <taxon>Stenosarchaea group</taxon>
        <taxon>Halobacteria</taxon>
        <taxon>Halobacteriales</taxon>
        <taxon>Haladaptataceae</taxon>
        <taxon>Halorussus</taxon>
    </lineage>
</organism>
<reference evidence="1 2" key="1">
    <citation type="submission" date="2022-04" db="EMBL/GenBank/DDBJ databases">
        <title>Diverse halophilic archaea isolated from saline environments.</title>
        <authorList>
            <person name="Cui H.-L."/>
        </authorList>
    </citation>
    <scope>NUCLEOTIDE SEQUENCE [LARGE SCALE GENOMIC DNA]</scope>
    <source>
        <strain evidence="1 2">XZYJT49</strain>
    </source>
</reference>
<sequence length="286" mass="33306">MPREFISEYGLDPGDYVQQLVDQFRDRCPKFSEQPIEEAIFVDDGPIDYLVWFALDDYEHHTFFYHDDNPNQDVVRRFIFLSPSEQEMLEFKALLQKYYGVYTELKIARLLELRDTYRPQVGERPRLNLGICHNPEDDRVVSGVSGIPRPHEQDIFDDAAKIVPDKNLEKFITRTVQTVHTQVEEKADRHTISADIRTVLEDDPDFSLETTKPLPKGIHPKYTEHEAELWQKPASRVEYMEGSQGFLQIWIPTDEDEIALVNATAGKYDRETIVDAIRDRFEATVA</sequence>
<gene>
    <name evidence="1" type="ORF">M0R89_15275</name>
</gene>
<proteinExistence type="predicted"/>
<accession>A0A8U0HS11</accession>
<evidence type="ECO:0000313" key="2">
    <source>
        <dbReference type="Proteomes" id="UP000830729"/>
    </source>
</evidence>
<dbReference type="EMBL" id="CP096659">
    <property type="protein sequence ID" value="UPV73892.1"/>
    <property type="molecule type" value="Genomic_DNA"/>
</dbReference>
<protein>
    <submittedName>
        <fullName evidence="1">Uncharacterized protein</fullName>
    </submittedName>
</protein>
<dbReference type="GeneID" id="72186588"/>
<dbReference type="RefSeq" id="WP_248649942.1">
    <property type="nucleotide sequence ID" value="NZ_CP096659.1"/>
</dbReference>
<keyword evidence="2" id="KW-1185">Reference proteome</keyword>